<evidence type="ECO:0000313" key="1">
    <source>
        <dbReference type="EMBL" id="SJL17941.1"/>
    </source>
</evidence>
<keyword evidence="2" id="KW-1185">Reference proteome</keyword>
<name>A0A284SAB6_ARMOS</name>
<dbReference type="AlphaFoldDB" id="A0A284SAB6"/>
<proteinExistence type="predicted"/>
<sequence>MRRCRDLRSGSVSLSDVRLQGLLDRPELTHCGKRCEFRDCKVDGITRSCLLSTSHSFQDPSAVPYDAS</sequence>
<reference evidence="2" key="1">
    <citation type="journal article" date="2017" name="Nat. Ecol. Evol.">
        <title>Genome expansion and lineage-specific genetic innovations in the forest pathogenic fungi Armillaria.</title>
        <authorList>
            <person name="Sipos G."/>
            <person name="Prasanna A.N."/>
            <person name="Walter M.C."/>
            <person name="O'Connor E."/>
            <person name="Balint B."/>
            <person name="Krizsan K."/>
            <person name="Kiss B."/>
            <person name="Hess J."/>
            <person name="Varga T."/>
            <person name="Slot J."/>
            <person name="Riley R."/>
            <person name="Boka B."/>
            <person name="Rigling D."/>
            <person name="Barry K."/>
            <person name="Lee J."/>
            <person name="Mihaltcheva S."/>
            <person name="LaButti K."/>
            <person name="Lipzen A."/>
            <person name="Waldron R."/>
            <person name="Moloney N.M."/>
            <person name="Sperisen C."/>
            <person name="Kredics L."/>
            <person name="Vagvoelgyi C."/>
            <person name="Patrignani A."/>
            <person name="Fitzpatrick D."/>
            <person name="Nagy I."/>
            <person name="Doyle S."/>
            <person name="Anderson J.B."/>
            <person name="Grigoriev I.V."/>
            <person name="Gueldener U."/>
            <person name="Muensterkoetter M."/>
            <person name="Nagy L.G."/>
        </authorList>
    </citation>
    <scope>NUCLEOTIDE SEQUENCE [LARGE SCALE GENOMIC DNA]</scope>
    <source>
        <strain evidence="2">C18/9</strain>
    </source>
</reference>
<accession>A0A284SAB6</accession>
<gene>
    <name evidence="1" type="ORF">ARMOST_21512</name>
</gene>
<protein>
    <submittedName>
        <fullName evidence="1">Uncharacterized protein</fullName>
    </submittedName>
</protein>
<organism evidence="1 2">
    <name type="scientific">Armillaria ostoyae</name>
    <name type="common">Armillaria root rot fungus</name>
    <dbReference type="NCBI Taxonomy" id="47428"/>
    <lineage>
        <taxon>Eukaryota</taxon>
        <taxon>Fungi</taxon>
        <taxon>Dikarya</taxon>
        <taxon>Basidiomycota</taxon>
        <taxon>Agaricomycotina</taxon>
        <taxon>Agaricomycetes</taxon>
        <taxon>Agaricomycetidae</taxon>
        <taxon>Agaricales</taxon>
        <taxon>Marasmiineae</taxon>
        <taxon>Physalacriaceae</taxon>
        <taxon>Armillaria</taxon>
    </lineage>
</organism>
<evidence type="ECO:0000313" key="2">
    <source>
        <dbReference type="Proteomes" id="UP000219338"/>
    </source>
</evidence>
<dbReference type="EMBL" id="FUEG01000050">
    <property type="protein sequence ID" value="SJL17941.1"/>
    <property type="molecule type" value="Genomic_DNA"/>
</dbReference>
<dbReference type="Proteomes" id="UP000219338">
    <property type="component" value="Unassembled WGS sequence"/>
</dbReference>